<evidence type="ECO:0000259" key="6">
    <source>
        <dbReference type="Pfam" id="PF04542"/>
    </source>
</evidence>
<protein>
    <submittedName>
        <fullName evidence="8">RNA polymerase sigma-70 factor, ECF subfamily</fullName>
    </submittedName>
</protein>
<dbReference type="Proteomes" id="UP000199632">
    <property type="component" value="Unassembled WGS sequence"/>
</dbReference>
<dbReference type="InterPro" id="IPR039425">
    <property type="entry name" value="RNA_pol_sigma-70-like"/>
</dbReference>
<dbReference type="GO" id="GO:0016987">
    <property type="term" value="F:sigma factor activity"/>
    <property type="evidence" value="ECO:0007669"/>
    <property type="project" value="UniProtKB-KW"/>
</dbReference>
<keyword evidence="5" id="KW-0804">Transcription</keyword>
<gene>
    <name evidence="8" type="ORF">SAMN05421684_7663</name>
</gene>
<evidence type="ECO:0000259" key="7">
    <source>
        <dbReference type="Pfam" id="PF08281"/>
    </source>
</evidence>
<sequence length="169" mass="18579">MRDAPSFDEFYRATAARTLRYAVVVVGDHGEAQDAVQEAYARAWRRWETVADHPAPEAWVRLVISRLATDRWRRLGGLAGALRRSGPPPTAPPPSENTVVLVAALRDLPANHRRALALHYLCDLSVEQISAETGAGTNTVKSWLARGRERLAAVLTETDTDTDLGVRDA</sequence>
<keyword evidence="2" id="KW-0805">Transcription regulation</keyword>
<dbReference type="InterPro" id="IPR013249">
    <property type="entry name" value="RNA_pol_sigma70_r4_t2"/>
</dbReference>
<evidence type="ECO:0000256" key="3">
    <source>
        <dbReference type="ARBA" id="ARBA00023082"/>
    </source>
</evidence>
<dbReference type="Pfam" id="PF08281">
    <property type="entry name" value="Sigma70_r4_2"/>
    <property type="match status" value="1"/>
</dbReference>
<dbReference type="Gene3D" id="1.10.1740.10">
    <property type="match status" value="1"/>
</dbReference>
<dbReference type="OrthoDB" id="3777963at2"/>
<dbReference type="InterPro" id="IPR013325">
    <property type="entry name" value="RNA_pol_sigma_r2"/>
</dbReference>
<evidence type="ECO:0000256" key="5">
    <source>
        <dbReference type="ARBA" id="ARBA00023163"/>
    </source>
</evidence>
<feature type="domain" description="RNA polymerase sigma factor 70 region 4 type 2" evidence="7">
    <location>
        <begin position="101"/>
        <end position="151"/>
    </location>
</feature>
<evidence type="ECO:0000313" key="9">
    <source>
        <dbReference type="Proteomes" id="UP000199632"/>
    </source>
</evidence>
<accession>A0A1H3UPB9</accession>
<reference evidence="9" key="1">
    <citation type="submission" date="2016-10" db="EMBL/GenBank/DDBJ databases">
        <authorList>
            <person name="Varghese N."/>
            <person name="Submissions S."/>
        </authorList>
    </citation>
    <scope>NUCLEOTIDE SEQUENCE [LARGE SCALE GENOMIC DNA]</scope>
    <source>
        <strain evidence="9">DSM 44718</strain>
    </source>
</reference>
<name>A0A1H3UPB9_9ACTN</name>
<dbReference type="GO" id="GO:0006352">
    <property type="term" value="P:DNA-templated transcription initiation"/>
    <property type="evidence" value="ECO:0007669"/>
    <property type="project" value="InterPro"/>
</dbReference>
<dbReference type="InterPro" id="IPR036388">
    <property type="entry name" value="WH-like_DNA-bd_sf"/>
</dbReference>
<dbReference type="InterPro" id="IPR013324">
    <property type="entry name" value="RNA_pol_sigma_r3/r4-like"/>
</dbReference>
<dbReference type="Gene3D" id="1.10.10.10">
    <property type="entry name" value="Winged helix-like DNA-binding domain superfamily/Winged helix DNA-binding domain"/>
    <property type="match status" value="1"/>
</dbReference>
<organism evidence="8 9">
    <name type="scientific">Asanoa ishikariensis</name>
    <dbReference type="NCBI Taxonomy" id="137265"/>
    <lineage>
        <taxon>Bacteria</taxon>
        <taxon>Bacillati</taxon>
        <taxon>Actinomycetota</taxon>
        <taxon>Actinomycetes</taxon>
        <taxon>Micromonosporales</taxon>
        <taxon>Micromonosporaceae</taxon>
        <taxon>Asanoa</taxon>
    </lineage>
</organism>
<evidence type="ECO:0000313" key="8">
    <source>
        <dbReference type="EMBL" id="SDZ64086.1"/>
    </source>
</evidence>
<proteinExistence type="inferred from homology"/>
<dbReference type="RefSeq" id="WP_090803294.1">
    <property type="nucleotide sequence ID" value="NZ_BOND01000029.1"/>
</dbReference>
<dbReference type="STRING" id="137265.SAMN05421684_7663"/>
<dbReference type="Pfam" id="PF04542">
    <property type="entry name" value="Sigma70_r2"/>
    <property type="match status" value="1"/>
</dbReference>
<dbReference type="SUPFAM" id="SSF88659">
    <property type="entry name" value="Sigma3 and sigma4 domains of RNA polymerase sigma factors"/>
    <property type="match status" value="1"/>
</dbReference>
<dbReference type="GO" id="GO:0003677">
    <property type="term" value="F:DNA binding"/>
    <property type="evidence" value="ECO:0007669"/>
    <property type="project" value="UniProtKB-KW"/>
</dbReference>
<keyword evidence="3" id="KW-0731">Sigma factor</keyword>
<evidence type="ECO:0000256" key="4">
    <source>
        <dbReference type="ARBA" id="ARBA00023125"/>
    </source>
</evidence>
<feature type="domain" description="RNA polymerase sigma-70 region 2" evidence="6">
    <location>
        <begin position="11"/>
        <end position="75"/>
    </location>
</feature>
<dbReference type="AlphaFoldDB" id="A0A1H3UPB9"/>
<dbReference type="SUPFAM" id="SSF88946">
    <property type="entry name" value="Sigma2 domain of RNA polymerase sigma factors"/>
    <property type="match status" value="1"/>
</dbReference>
<dbReference type="PANTHER" id="PTHR43133">
    <property type="entry name" value="RNA POLYMERASE ECF-TYPE SIGMA FACTO"/>
    <property type="match status" value="1"/>
</dbReference>
<dbReference type="InterPro" id="IPR007627">
    <property type="entry name" value="RNA_pol_sigma70_r2"/>
</dbReference>
<dbReference type="PANTHER" id="PTHR43133:SF50">
    <property type="entry name" value="ECF RNA POLYMERASE SIGMA FACTOR SIGM"/>
    <property type="match status" value="1"/>
</dbReference>
<dbReference type="NCBIfam" id="TIGR02937">
    <property type="entry name" value="sigma70-ECF"/>
    <property type="match status" value="1"/>
</dbReference>
<evidence type="ECO:0000256" key="2">
    <source>
        <dbReference type="ARBA" id="ARBA00023015"/>
    </source>
</evidence>
<keyword evidence="4" id="KW-0238">DNA-binding</keyword>
<evidence type="ECO:0000256" key="1">
    <source>
        <dbReference type="ARBA" id="ARBA00010641"/>
    </source>
</evidence>
<comment type="similarity">
    <text evidence="1">Belongs to the sigma-70 factor family. ECF subfamily.</text>
</comment>
<dbReference type="InterPro" id="IPR014284">
    <property type="entry name" value="RNA_pol_sigma-70_dom"/>
</dbReference>
<dbReference type="EMBL" id="FNQB01000005">
    <property type="protein sequence ID" value="SDZ64086.1"/>
    <property type="molecule type" value="Genomic_DNA"/>
</dbReference>
<dbReference type="CDD" id="cd06171">
    <property type="entry name" value="Sigma70_r4"/>
    <property type="match status" value="1"/>
</dbReference>
<keyword evidence="9" id="KW-1185">Reference proteome</keyword>